<organism evidence="3 4">
    <name type="scientific">Archangium gephyra</name>
    <dbReference type="NCBI Taxonomy" id="48"/>
    <lineage>
        <taxon>Bacteria</taxon>
        <taxon>Pseudomonadati</taxon>
        <taxon>Myxococcota</taxon>
        <taxon>Myxococcia</taxon>
        <taxon>Myxococcales</taxon>
        <taxon>Cystobacterineae</taxon>
        <taxon>Archangiaceae</taxon>
        <taxon>Archangium</taxon>
    </lineage>
</organism>
<dbReference type="PROSITE" id="PS51257">
    <property type="entry name" value="PROKAR_LIPOPROTEIN"/>
    <property type="match status" value="1"/>
</dbReference>
<evidence type="ECO:0000256" key="1">
    <source>
        <dbReference type="SAM" id="SignalP"/>
    </source>
</evidence>
<sequence>MKRLFFASVAVAGLLSACAHTRPIDADMGKVESPIRAAEEMGANQVPNAALHIQFAKDQLAKAQQLEKDGEKRRAQMMLLRAQADAELALALTRDSKTQAEVQQLIDSTTSTSAQ</sequence>
<keyword evidence="1" id="KW-0732">Signal</keyword>
<reference evidence="3 4" key="1">
    <citation type="submission" date="2017-08" db="EMBL/GenBank/DDBJ databases">
        <title>Infants hospitalized years apart are colonized by the same room-sourced microbial strains.</title>
        <authorList>
            <person name="Brooks B."/>
            <person name="Olm M.R."/>
            <person name="Firek B.A."/>
            <person name="Baker R."/>
            <person name="Thomas B.C."/>
            <person name="Morowitz M.J."/>
            <person name="Banfield J.F."/>
        </authorList>
    </citation>
    <scope>NUCLEOTIDE SEQUENCE [LARGE SCALE GENOMIC DNA]</scope>
    <source>
        <strain evidence="3">S2_003_000_R2_14</strain>
    </source>
</reference>
<dbReference type="Pfam" id="PF14346">
    <property type="entry name" value="DUF4398"/>
    <property type="match status" value="1"/>
</dbReference>
<dbReference type="AlphaFoldDB" id="A0A2W5T1W1"/>
<proteinExistence type="predicted"/>
<dbReference type="EMBL" id="QFQP01000027">
    <property type="protein sequence ID" value="PZR08027.1"/>
    <property type="molecule type" value="Genomic_DNA"/>
</dbReference>
<comment type="caution">
    <text evidence="3">The sequence shown here is derived from an EMBL/GenBank/DDBJ whole genome shotgun (WGS) entry which is preliminary data.</text>
</comment>
<name>A0A2W5T1W1_9BACT</name>
<dbReference type="Proteomes" id="UP000249061">
    <property type="component" value="Unassembled WGS sequence"/>
</dbReference>
<evidence type="ECO:0000313" key="3">
    <source>
        <dbReference type="EMBL" id="PZR08027.1"/>
    </source>
</evidence>
<feature type="chain" id="PRO_5015968158" description="DUF4398 domain-containing protein" evidence="1">
    <location>
        <begin position="20"/>
        <end position="115"/>
    </location>
</feature>
<protein>
    <recommendedName>
        <fullName evidence="2">DUF4398 domain-containing protein</fullName>
    </recommendedName>
</protein>
<dbReference type="Gene3D" id="1.20.1270.390">
    <property type="match status" value="1"/>
</dbReference>
<feature type="signal peptide" evidence="1">
    <location>
        <begin position="1"/>
        <end position="19"/>
    </location>
</feature>
<evidence type="ECO:0000259" key="2">
    <source>
        <dbReference type="Pfam" id="PF14346"/>
    </source>
</evidence>
<feature type="domain" description="DUF4398" evidence="2">
    <location>
        <begin position="32"/>
        <end position="105"/>
    </location>
</feature>
<dbReference type="InterPro" id="IPR025511">
    <property type="entry name" value="DUF4398"/>
</dbReference>
<accession>A0A2W5T1W1</accession>
<evidence type="ECO:0000313" key="4">
    <source>
        <dbReference type="Proteomes" id="UP000249061"/>
    </source>
</evidence>
<gene>
    <name evidence="3" type="ORF">DI536_25665</name>
</gene>